<feature type="region of interest" description="Disordered" evidence="1">
    <location>
        <begin position="1"/>
        <end position="45"/>
    </location>
</feature>
<feature type="compositionally biased region" description="Basic and acidic residues" evidence="1">
    <location>
        <begin position="33"/>
        <end position="45"/>
    </location>
</feature>
<dbReference type="EMBL" id="SRPO01000434">
    <property type="protein sequence ID" value="KAG5932661.1"/>
    <property type="molecule type" value="Genomic_DNA"/>
</dbReference>
<dbReference type="Proteomes" id="UP000706124">
    <property type="component" value="Unassembled WGS sequence"/>
</dbReference>
<feature type="compositionally biased region" description="Basic residues" evidence="1">
    <location>
        <begin position="1"/>
        <end position="11"/>
    </location>
</feature>
<evidence type="ECO:0000256" key="1">
    <source>
        <dbReference type="SAM" id="MobiDB-lite"/>
    </source>
</evidence>
<name>A0A9P7SF40_9HYPO</name>
<protein>
    <submittedName>
        <fullName evidence="2">Uncharacterized protein</fullName>
    </submittedName>
</protein>
<gene>
    <name evidence="2" type="ORF">E4U60_005086</name>
</gene>
<dbReference type="AlphaFoldDB" id="A0A9P7SF40"/>
<sequence>MVFGERRRKHGKADGGWPSHEDMSQATLFSRTVRRDTQRRSSSEMHWLRLAKPGEELGKELGTSSRQMTAGWTDANNARNCLQLCCSWLPIVAAAEAEKGRVWA</sequence>
<keyword evidence="3" id="KW-1185">Reference proteome</keyword>
<evidence type="ECO:0000313" key="2">
    <source>
        <dbReference type="EMBL" id="KAG5932661.1"/>
    </source>
</evidence>
<reference evidence="2 3" key="1">
    <citation type="journal article" date="2020" name="bioRxiv">
        <title>Whole genome comparisons of ergot fungi reveals the divergence and evolution of species within the genus Claviceps are the result of varying mechanisms driving genome evolution and host range expansion.</title>
        <authorList>
            <person name="Wyka S.A."/>
            <person name="Mondo S.J."/>
            <person name="Liu M."/>
            <person name="Dettman J."/>
            <person name="Nalam V."/>
            <person name="Broders K.D."/>
        </authorList>
    </citation>
    <scope>NUCLEOTIDE SEQUENCE [LARGE SCALE GENOMIC DNA]</scope>
    <source>
        <strain evidence="2 3">CCC 1485</strain>
    </source>
</reference>
<proteinExistence type="predicted"/>
<comment type="caution">
    <text evidence="2">The sequence shown here is derived from an EMBL/GenBank/DDBJ whole genome shotgun (WGS) entry which is preliminary data.</text>
</comment>
<evidence type="ECO:0000313" key="3">
    <source>
        <dbReference type="Proteomes" id="UP000706124"/>
    </source>
</evidence>
<organism evidence="2 3">
    <name type="scientific">Claviceps pazoutovae</name>
    <dbReference type="NCBI Taxonomy" id="1649127"/>
    <lineage>
        <taxon>Eukaryota</taxon>
        <taxon>Fungi</taxon>
        <taxon>Dikarya</taxon>
        <taxon>Ascomycota</taxon>
        <taxon>Pezizomycotina</taxon>
        <taxon>Sordariomycetes</taxon>
        <taxon>Hypocreomycetidae</taxon>
        <taxon>Hypocreales</taxon>
        <taxon>Clavicipitaceae</taxon>
        <taxon>Claviceps</taxon>
    </lineage>
</organism>
<accession>A0A9P7SF40</accession>